<evidence type="ECO:0000313" key="3">
    <source>
        <dbReference type="Proteomes" id="UP000325008"/>
    </source>
</evidence>
<dbReference type="Proteomes" id="UP000325008">
    <property type="component" value="Unassembled WGS sequence"/>
</dbReference>
<keyword evidence="3" id="KW-1185">Reference proteome</keyword>
<name>A0A5C3FH71_PSEA2</name>
<dbReference type="EMBL" id="OOIQ01000002">
    <property type="protein sequence ID" value="SPO43560.1"/>
    <property type="molecule type" value="Genomic_DNA"/>
</dbReference>
<gene>
    <name evidence="2" type="ORF">PSANT_01245</name>
</gene>
<dbReference type="AlphaFoldDB" id="A0A5C3FH71"/>
<proteinExistence type="predicted"/>
<organism evidence="2 3">
    <name type="scientific">Pseudozyma antarctica</name>
    <name type="common">Yeast</name>
    <name type="synonym">Candida antarctica</name>
    <dbReference type="NCBI Taxonomy" id="84753"/>
    <lineage>
        <taxon>Eukaryota</taxon>
        <taxon>Fungi</taxon>
        <taxon>Dikarya</taxon>
        <taxon>Basidiomycota</taxon>
        <taxon>Ustilaginomycotina</taxon>
        <taxon>Ustilaginomycetes</taxon>
        <taxon>Ustilaginales</taxon>
        <taxon>Ustilaginaceae</taxon>
        <taxon>Moesziomyces</taxon>
    </lineage>
</organism>
<evidence type="ECO:0000256" key="1">
    <source>
        <dbReference type="SAM" id="SignalP"/>
    </source>
</evidence>
<evidence type="ECO:0000313" key="2">
    <source>
        <dbReference type="EMBL" id="SPO43560.1"/>
    </source>
</evidence>
<reference evidence="2" key="1">
    <citation type="submission" date="2018-03" db="EMBL/GenBank/DDBJ databases">
        <authorList>
            <person name="Guldener U."/>
        </authorList>
    </citation>
    <scope>NUCLEOTIDE SEQUENCE [LARGE SCALE GENOMIC DNA]</scope>
    <source>
        <strain evidence="2">ATCC34888</strain>
    </source>
</reference>
<feature type="signal peptide" evidence="1">
    <location>
        <begin position="1"/>
        <end position="18"/>
    </location>
</feature>
<sequence length="146" mass="15760">MLLLLLFGLPHLLLVSRTILPPPLLSLLVSVSSGRMPDVELSRPPGQNCEYGIHGNSPQRRKIECRTPFGLSEHGLCDVAYHWKPARSLARNVTDVASALLANQGSYAVENSASNSRLAVFVDQTKASVDGLLAGEVRAKVRFGSV</sequence>
<comment type="caution">
    <text evidence="2">The sequence shown here is derived from an EMBL/GenBank/DDBJ whole genome shotgun (WGS) entry which is preliminary data.</text>
</comment>
<accession>A0A5C3FH71</accession>
<feature type="chain" id="PRO_5022986724" evidence="1">
    <location>
        <begin position="19"/>
        <end position="146"/>
    </location>
</feature>
<protein>
    <submittedName>
        <fullName evidence="2">Uncharacterized protein</fullName>
    </submittedName>
</protein>
<keyword evidence="1" id="KW-0732">Signal</keyword>